<dbReference type="GO" id="GO:0000398">
    <property type="term" value="P:mRNA splicing, via spliceosome"/>
    <property type="evidence" value="ECO:0007669"/>
    <property type="project" value="TreeGrafter"/>
</dbReference>
<reference evidence="8" key="1">
    <citation type="journal article" date="2021" name="Open Biol.">
        <title>Shared evolutionary footprints suggest mitochondrial oxidative damage underlies multiple complex I losses in fungi.</title>
        <authorList>
            <person name="Schikora-Tamarit M.A."/>
            <person name="Marcet-Houben M."/>
            <person name="Nosek J."/>
            <person name="Gabaldon T."/>
        </authorList>
    </citation>
    <scope>NUCLEOTIDE SEQUENCE</scope>
    <source>
        <strain evidence="8">CBS2887</strain>
    </source>
</reference>
<dbReference type="PANTHER" id="PTHR13952:SF5">
    <property type="entry name" value="U1 SMALL NUCLEAR RIBONUCLEOPROTEIN 70 KDA"/>
    <property type="match status" value="1"/>
</dbReference>
<dbReference type="GO" id="GO:0005685">
    <property type="term" value="C:U1 snRNP"/>
    <property type="evidence" value="ECO:0007669"/>
    <property type="project" value="TreeGrafter"/>
</dbReference>
<evidence type="ECO:0000313" key="9">
    <source>
        <dbReference type="Proteomes" id="UP000774326"/>
    </source>
</evidence>
<evidence type="ECO:0000313" key="8">
    <source>
        <dbReference type="EMBL" id="KAH3687790.1"/>
    </source>
</evidence>
<name>A0A9P8QE48_WICPI</name>
<feature type="compositionally biased region" description="Polar residues" evidence="6">
    <location>
        <begin position="260"/>
        <end position="274"/>
    </location>
</feature>
<dbReference type="GO" id="GO:0071011">
    <property type="term" value="C:precatalytic spliceosome"/>
    <property type="evidence" value="ECO:0007669"/>
    <property type="project" value="TreeGrafter"/>
</dbReference>
<dbReference type="GO" id="GO:0030619">
    <property type="term" value="F:U1 snRNA binding"/>
    <property type="evidence" value="ECO:0007669"/>
    <property type="project" value="TreeGrafter"/>
</dbReference>
<keyword evidence="3" id="KW-0539">Nucleus</keyword>
<feature type="compositionally biased region" description="Low complexity" evidence="6">
    <location>
        <begin position="275"/>
        <end position="293"/>
    </location>
</feature>
<evidence type="ECO:0000256" key="4">
    <source>
        <dbReference type="ARBA" id="ARBA00023274"/>
    </source>
</evidence>
<dbReference type="EMBL" id="JAEUBG010000617">
    <property type="protein sequence ID" value="KAH3687790.1"/>
    <property type="molecule type" value="Genomic_DNA"/>
</dbReference>
<dbReference type="FunFam" id="3.30.70.330:FF:000132">
    <property type="entry name" value="Small nuclear ribonucleoprotein U11/U12 subunit 35"/>
    <property type="match status" value="1"/>
</dbReference>
<evidence type="ECO:0000259" key="7">
    <source>
        <dbReference type="PROSITE" id="PS50102"/>
    </source>
</evidence>
<dbReference type="OrthoDB" id="4207594at2759"/>
<dbReference type="PROSITE" id="PS50102">
    <property type="entry name" value="RRM"/>
    <property type="match status" value="1"/>
</dbReference>
<dbReference type="InterPro" id="IPR035979">
    <property type="entry name" value="RBD_domain_sf"/>
</dbReference>
<dbReference type="PANTHER" id="PTHR13952">
    <property type="entry name" value="U1 SMALL NUCLEAR RIBONUCLEOPROTEIN 70 KD"/>
    <property type="match status" value="1"/>
</dbReference>
<dbReference type="GO" id="GO:0003729">
    <property type="term" value="F:mRNA binding"/>
    <property type="evidence" value="ECO:0007669"/>
    <property type="project" value="TreeGrafter"/>
</dbReference>
<dbReference type="Pfam" id="PF00076">
    <property type="entry name" value="RRM_1"/>
    <property type="match status" value="1"/>
</dbReference>
<keyword evidence="2 5" id="KW-0694">RNA-binding</keyword>
<dbReference type="InterPro" id="IPR022023">
    <property type="entry name" value="U1snRNP70_N"/>
</dbReference>
<feature type="compositionally biased region" description="Polar residues" evidence="6">
    <location>
        <begin position="404"/>
        <end position="425"/>
    </location>
</feature>
<feature type="compositionally biased region" description="Low complexity" evidence="6">
    <location>
        <begin position="330"/>
        <end position="342"/>
    </location>
</feature>
<dbReference type="AlphaFoldDB" id="A0A9P8QE48"/>
<dbReference type="Gene3D" id="3.30.70.330">
    <property type="match status" value="1"/>
</dbReference>
<comment type="subcellular location">
    <subcellularLocation>
        <location evidence="1">Nucleus</location>
    </subcellularLocation>
</comment>
<organism evidence="8 9">
    <name type="scientific">Wickerhamomyces pijperi</name>
    <name type="common">Yeast</name>
    <name type="synonym">Pichia pijperi</name>
    <dbReference type="NCBI Taxonomy" id="599730"/>
    <lineage>
        <taxon>Eukaryota</taxon>
        <taxon>Fungi</taxon>
        <taxon>Dikarya</taxon>
        <taxon>Ascomycota</taxon>
        <taxon>Saccharomycotina</taxon>
        <taxon>Saccharomycetes</taxon>
        <taxon>Phaffomycetales</taxon>
        <taxon>Wickerhamomycetaceae</taxon>
        <taxon>Wickerhamomyces</taxon>
    </lineage>
</organism>
<feature type="compositionally biased region" description="Polar residues" evidence="6">
    <location>
        <begin position="294"/>
        <end position="308"/>
    </location>
</feature>
<evidence type="ECO:0000256" key="1">
    <source>
        <dbReference type="ARBA" id="ARBA00004123"/>
    </source>
</evidence>
<dbReference type="InterPro" id="IPR000504">
    <property type="entry name" value="RRM_dom"/>
</dbReference>
<reference evidence="8" key="2">
    <citation type="submission" date="2021-01" db="EMBL/GenBank/DDBJ databases">
        <authorList>
            <person name="Schikora-Tamarit M.A."/>
        </authorList>
    </citation>
    <scope>NUCLEOTIDE SEQUENCE</scope>
    <source>
        <strain evidence="8">CBS2887</strain>
    </source>
</reference>
<proteinExistence type="predicted"/>
<dbReference type="InterPro" id="IPR051183">
    <property type="entry name" value="U1_U11-U12_snRNP_70-35kDa"/>
</dbReference>
<dbReference type="Proteomes" id="UP000774326">
    <property type="component" value="Unassembled WGS sequence"/>
</dbReference>
<evidence type="ECO:0000256" key="3">
    <source>
        <dbReference type="ARBA" id="ARBA00023242"/>
    </source>
</evidence>
<dbReference type="SMART" id="SM00360">
    <property type="entry name" value="RRM"/>
    <property type="match status" value="1"/>
</dbReference>
<feature type="region of interest" description="Disordered" evidence="6">
    <location>
        <begin position="217"/>
        <end position="432"/>
    </location>
</feature>
<sequence length="432" mass="48259">MTDTSKFRPNVSKLFEPNAPLRILQPIDYASEDRCTASISPLSQYLTQFKEYQKQVFPKDTEAEEPEELKKLRLKRSKHYANQESLRIEQRQFDPLKDPHIKGDPKKTLFIGRLAYDVDEVELQKEFLHFGEIEKVRIVRDKSTEKSKGYAFIVFVDPLSKTKAFKEANGMTIKGRKIITDHERARVEYGWLPRRLGGGLGGRGYLKREALKQKEYEDMKRRVESSASRGGFSGAGGRRQGAPGDFNRNGRGGHHAGDSRSFNSSGRYNNNNHQSSSSSSSSLYQTPSISSTSHSQRQQPQHYNQRYQSSSDNSSSAPKPYSTPQRHVQPYSTPSSSSTSNEYRSRRDQPPVSNSNSQHISHRTPPTARADLKPYGLPFARTHPTPSASGAGAGAGVASFNSSKLLPNNNKETSKTDVSSKSTGKSGNGMDY</sequence>
<dbReference type="Pfam" id="PF12220">
    <property type="entry name" value="U1snRNP70_N"/>
    <property type="match status" value="1"/>
</dbReference>
<dbReference type="InterPro" id="IPR012677">
    <property type="entry name" value="Nucleotide-bd_a/b_plait_sf"/>
</dbReference>
<evidence type="ECO:0000256" key="2">
    <source>
        <dbReference type="ARBA" id="ARBA00022884"/>
    </source>
</evidence>
<accession>A0A9P8QE48</accession>
<feature type="domain" description="RRM" evidence="7">
    <location>
        <begin position="107"/>
        <end position="185"/>
    </location>
</feature>
<dbReference type="GO" id="GO:0071004">
    <property type="term" value="C:U2-type prespliceosome"/>
    <property type="evidence" value="ECO:0007669"/>
    <property type="project" value="TreeGrafter"/>
</dbReference>
<protein>
    <recommendedName>
        <fullName evidence="7">RRM domain-containing protein</fullName>
    </recommendedName>
</protein>
<dbReference type="SUPFAM" id="SSF54928">
    <property type="entry name" value="RNA-binding domain, RBD"/>
    <property type="match status" value="1"/>
</dbReference>
<evidence type="ECO:0000256" key="5">
    <source>
        <dbReference type="PROSITE-ProRule" id="PRU00176"/>
    </source>
</evidence>
<keyword evidence="9" id="KW-1185">Reference proteome</keyword>
<gene>
    <name evidence="8" type="ORF">WICPIJ_001229</name>
</gene>
<evidence type="ECO:0000256" key="6">
    <source>
        <dbReference type="SAM" id="MobiDB-lite"/>
    </source>
</evidence>
<comment type="caution">
    <text evidence="8">The sequence shown here is derived from an EMBL/GenBank/DDBJ whole genome shotgun (WGS) entry which is preliminary data.</text>
</comment>
<keyword evidence="4" id="KW-0687">Ribonucleoprotein</keyword>